<dbReference type="InterPro" id="IPR007863">
    <property type="entry name" value="Peptidase_M16_C"/>
</dbReference>
<dbReference type="PANTHER" id="PTHR11851">
    <property type="entry name" value="METALLOPROTEASE"/>
    <property type="match status" value="1"/>
</dbReference>
<dbReference type="InterPro" id="IPR011249">
    <property type="entry name" value="Metalloenz_LuxS/M16"/>
</dbReference>
<evidence type="ECO:0000313" key="2">
    <source>
        <dbReference type="EMBL" id="MFD2730014.1"/>
    </source>
</evidence>
<accession>A0ABW5TM74</accession>
<dbReference type="SUPFAM" id="SSF63411">
    <property type="entry name" value="LuxS/MPP-like metallohydrolase"/>
    <property type="match status" value="2"/>
</dbReference>
<dbReference type="EMBL" id="JBHUMO010000072">
    <property type="protein sequence ID" value="MFD2730014.1"/>
    <property type="molecule type" value="Genomic_DNA"/>
</dbReference>
<proteinExistence type="predicted"/>
<dbReference type="Pfam" id="PF05193">
    <property type="entry name" value="Peptidase_M16_C"/>
    <property type="match status" value="1"/>
</dbReference>
<evidence type="ECO:0000259" key="1">
    <source>
        <dbReference type="Pfam" id="PF05193"/>
    </source>
</evidence>
<keyword evidence="3" id="KW-1185">Reference proteome</keyword>
<dbReference type="NCBIfam" id="NF047422">
    <property type="entry name" value="YfmF_fam"/>
    <property type="match status" value="1"/>
</dbReference>
<protein>
    <submittedName>
        <fullName evidence="2">EF-P 5-aminopentanol modification-associated protein YfmF</fullName>
    </submittedName>
</protein>
<dbReference type="PANTHER" id="PTHR11851:SF186">
    <property type="entry name" value="INACTIVE METALLOPROTEASE YMFF-RELATED"/>
    <property type="match status" value="1"/>
</dbReference>
<sequence length="424" mass="48385">MTKQIQPGVTVTTISTKKFKTIRILVRFTTRHSAKTAAARTLLTSLLETNSLHFPTQTALSKELAALYGASFGINVAKKGNLHQVNVSMNVVNGNYVGDENLFTQVLSFLKEILFSPNITNERFDEQTFQLEQENLMAYLGSLEEDKQTWASLQVQELYFADDVDQKIPSFGTMAGVRECTATSLVATYQSMLQEDQVDIFVVGDISANEVEQAFESWDWPKTERVHPEIFSEFDVTNVIREKTVIEPVVQAKLNLAYHLDVYYDDVFRFPAMVFNGLFGGFSHSKLFLNVREKESLAYYASSNLDLFRGMVTVQTGIDSKNRNRVLKLIHEQLDALKRGEITPLELQQTKERIKTQYYLGKDYAQNLMEKVYYEAWLPKAKKSEEQWLEELAAVTKEDVQQLANRLSLQAIFFLEGEDEHGEA</sequence>
<name>A0ABW5TM74_9ENTE</name>
<gene>
    <name evidence="2" type="primary">yfmF</name>
    <name evidence="2" type="ORF">ACFSR0_11575</name>
</gene>
<feature type="domain" description="Peptidase M16 C-terminal" evidence="1">
    <location>
        <begin position="181"/>
        <end position="353"/>
    </location>
</feature>
<dbReference type="InterPro" id="IPR050361">
    <property type="entry name" value="MPP/UQCRC_Complex"/>
</dbReference>
<reference evidence="3" key="1">
    <citation type="journal article" date="2019" name="Int. J. Syst. Evol. Microbiol.">
        <title>The Global Catalogue of Microorganisms (GCM) 10K type strain sequencing project: providing services to taxonomists for standard genome sequencing and annotation.</title>
        <authorList>
            <consortium name="The Broad Institute Genomics Platform"/>
            <consortium name="The Broad Institute Genome Sequencing Center for Infectious Disease"/>
            <person name="Wu L."/>
            <person name="Ma J."/>
        </authorList>
    </citation>
    <scope>NUCLEOTIDE SEQUENCE [LARGE SCALE GENOMIC DNA]</scope>
    <source>
        <strain evidence="3">TISTR 932</strain>
    </source>
</reference>
<dbReference type="Gene3D" id="3.30.830.10">
    <property type="entry name" value="Metalloenzyme, LuxS/M16 peptidase-like"/>
    <property type="match status" value="2"/>
</dbReference>
<organism evidence="2 3">
    <name type="scientific">Enterococcus camelliae</name>
    <dbReference type="NCBI Taxonomy" id="453959"/>
    <lineage>
        <taxon>Bacteria</taxon>
        <taxon>Bacillati</taxon>
        <taxon>Bacillota</taxon>
        <taxon>Bacilli</taxon>
        <taxon>Lactobacillales</taxon>
        <taxon>Enterococcaceae</taxon>
        <taxon>Enterococcus</taxon>
    </lineage>
</organism>
<evidence type="ECO:0000313" key="3">
    <source>
        <dbReference type="Proteomes" id="UP001597427"/>
    </source>
</evidence>
<comment type="caution">
    <text evidence="2">The sequence shown here is derived from an EMBL/GenBank/DDBJ whole genome shotgun (WGS) entry which is preliminary data.</text>
</comment>
<dbReference type="Proteomes" id="UP001597427">
    <property type="component" value="Unassembled WGS sequence"/>
</dbReference>
<dbReference type="RefSeq" id="WP_379982892.1">
    <property type="nucleotide sequence ID" value="NZ_JBHUMO010000072.1"/>
</dbReference>